<dbReference type="GO" id="GO:0006313">
    <property type="term" value="P:DNA transposition"/>
    <property type="evidence" value="ECO:0007669"/>
    <property type="project" value="InterPro"/>
</dbReference>
<proteinExistence type="predicted"/>
<dbReference type="NCBIfam" id="NF033592">
    <property type="entry name" value="transpos_IS4_1"/>
    <property type="match status" value="1"/>
</dbReference>
<dbReference type="Pfam" id="PF01609">
    <property type="entry name" value="DDE_Tnp_1"/>
    <property type="match status" value="1"/>
</dbReference>
<dbReference type="InterPro" id="IPR012337">
    <property type="entry name" value="RNaseH-like_sf"/>
</dbReference>
<dbReference type="PANTHER" id="PTHR37529:SF1">
    <property type="entry name" value="TRANSPOSASE INSG FOR INSERTION SEQUENCE ELEMENT IS4-RELATED"/>
    <property type="match status" value="1"/>
</dbReference>
<feature type="domain" description="Transposase IS4 N-terminal" evidence="2">
    <location>
        <begin position="12"/>
        <end position="103"/>
    </location>
</feature>
<dbReference type="GO" id="GO:0004803">
    <property type="term" value="F:transposase activity"/>
    <property type="evidence" value="ECO:0007669"/>
    <property type="project" value="InterPro"/>
</dbReference>
<sequence length="452" mass="49593">MHPWVGLSDHVRLGVVTRWVTPELVADVLEKCGVRDKKPGALPAGFMVYFTLALALFQQDSYDDVAEQLVGRIAELSGSIPNKSSFTRARRRLGPLVLETMFRELAGPLAPVGLGRAFYRGMRLAAVDGFVLDAPDTTAYRATFGGPVKNSQPAGFPQTRVVTLTECGTHAQIDAAVGGFNGGEPELAVKMADSAVGMLVIMDRGLPGVALWKAYTGAGAHLLIRARSSVAARPVQHLPDGTYLARMNLAGQKGAHPGGVMVRVIEYRVDGGEVVRLLTDLLDPAAYPAAELAELYHSRWEAESAFRQIKTFQRGPAEVLRSGDPDLVRQEVWAHLVVHHCLTQIIVGLADDNGIDPDRVSFVKVLKHARRSVVRQCANTPTKIKRFLAVLAAKMQRKLDNGARRLREADRHLKRPDSKYSSKLSYRINTRDRRPTRRVTAKVITLQPAIVQ</sequence>
<dbReference type="AlphaFoldDB" id="A0AB39SML3"/>
<dbReference type="Pfam" id="PF13006">
    <property type="entry name" value="Nterm_IS4"/>
    <property type="match status" value="1"/>
</dbReference>
<feature type="domain" description="Transposase IS4-like" evidence="1">
    <location>
        <begin position="121"/>
        <end position="315"/>
    </location>
</feature>
<protein>
    <submittedName>
        <fullName evidence="3">IS4 family transposase</fullName>
    </submittedName>
</protein>
<evidence type="ECO:0000259" key="1">
    <source>
        <dbReference type="Pfam" id="PF01609"/>
    </source>
</evidence>
<dbReference type="InterPro" id="IPR024473">
    <property type="entry name" value="Transposases_IS4_N"/>
</dbReference>
<dbReference type="InterPro" id="IPR002559">
    <property type="entry name" value="Transposase_11"/>
</dbReference>
<dbReference type="EMBL" id="CP163440">
    <property type="protein sequence ID" value="XDQ68384.1"/>
    <property type="molecule type" value="Genomic_DNA"/>
</dbReference>
<organism evidence="3">
    <name type="scientific">Streptomyces sp. R35</name>
    <dbReference type="NCBI Taxonomy" id="3238630"/>
    <lineage>
        <taxon>Bacteria</taxon>
        <taxon>Bacillati</taxon>
        <taxon>Actinomycetota</taxon>
        <taxon>Actinomycetes</taxon>
        <taxon>Kitasatosporales</taxon>
        <taxon>Streptomycetaceae</taxon>
        <taxon>Streptomyces</taxon>
    </lineage>
</organism>
<dbReference type="RefSeq" id="WP_369265202.1">
    <property type="nucleotide sequence ID" value="NZ_CP163440.1"/>
</dbReference>
<reference evidence="3" key="1">
    <citation type="submission" date="2024-07" db="EMBL/GenBank/DDBJ databases">
        <authorList>
            <person name="Yu S.T."/>
        </authorList>
    </citation>
    <scope>NUCLEOTIDE SEQUENCE</scope>
    <source>
        <strain evidence="3">R35</strain>
    </source>
</reference>
<gene>
    <name evidence="3" type="ORF">AB5J50_50435</name>
</gene>
<dbReference type="GO" id="GO:0003677">
    <property type="term" value="F:DNA binding"/>
    <property type="evidence" value="ECO:0007669"/>
    <property type="project" value="InterPro"/>
</dbReference>
<evidence type="ECO:0000313" key="3">
    <source>
        <dbReference type="EMBL" id="XDQ68384.1"/>
    </source>
</evidence>
<dbReference type="InterPro" id="IPR047952">
    <property type="entry name" value="Transpos_IS4"/>
</dbReference>
<dbReference type="SUPFAM" id="SSF53098">
    <property type="entry name" value="Ribonuclease H-like"/>
    <property type="match status" value="1"/>
</dbReference>
<evidence type="ECO:0000259" key="2">
    <source>
        <dbReference type="Pfam" id="PF13006"/>
    </source>
</evidence>
<dbReference type="PANTHER" id="PTHR37529">
    <property type="entry name" value="TRANSPOSASE INSG FOR INSERTION SEQUENCE ELEMENT IS4-RELATED"/>
    <property type="match status" value="1"/>
</dbReference>
<name>A0AB39SML3_9ACTN</name>
<accession>A0AB39SML3</accession>